<evidence type="ECO:0000313" key="7">
    <source>
        <dbReference type="Proteomes" id="UP001225598"/>
    </source>
</evidence>
<evidence type="ECO:0000256" key="4">
    <source>
        <dbReference type="PROSITE-ProRule" id="PRU00335"/>
    </source>
</evidence>
<keyword evidence="2 4" id="KW-0238">DNA-binding</keyword>
<dbReference type="PROSITE" id="PS01081">
    <property type="entry name" value="HTH_TETR_1"/>
    <property type="match status" value="1"/>
</dbReference>
<dbReference type="PRINTS" id="PR00455">
    <property type="entry name" value="HTHTETR"/>
</dbReference>
<protein>
    <submittedName>
        <fullName evidence="6">Helix-turn-helix domain-containing protein</fullName>
    </submittedName>
</protein>
<gene>
    <name evidence="6" type="ORF">QP027_12055</name>
</gene>
<organism evidence="6 7">
    <name type="scientific">Corynebacterium breve</name>
    <dbReference type="NCBI Taxonomy" id="3049799"/>
    <lineage>
        <taxon>Bacteria</taxon>
        <taxon>Bacillati</taxon>
        <taxon>Actinomycetota</taxon>
        <taxon>Actinomycetes</taxon>
        <taxon>Mycobacteriales</taxon>
        <taxon>Corynebacteriaceae</taxon>
        <taxon>Corynebacterium</taxon>
    </lineage>
</organism>
<dbReference type="PANTHER" id="PTHR30055:SF234">
    <property type="entry name" value="HTH-TYPE TRANSCRIPTIONAL REGULATOR BETI"/>
    <property type="match status" value="1"/>
</dbReference>
<dbReference type="PROSITE" id="PS50977">
    <property type="entry name" value="HTH_TETR_2"/>
    <property type="match status" value="1"/>
</dbReference>
<dbReference type="Pfam" id="PF00440">
    <property type="entry name" value="TetR_N"/>
    <property type="match status" value="1"/>
</dbReference>
<dbReference type="PANTHER" id="PTHR30055">
    <property type="entry name" value="HTH-TYPE TRANSCRIPTIONAL REGULATOR RUTR"/>
    <property type="match status" value="1"/>
</dbReference>
<dbReference type="EMBL" id="CP126969">
    <property type="protein sequence ID" value="WIM67785.1"/>
    <property type="molecule type" value="Genomic_DNA"/>
</dbReference>
<dbReference type="RefSeq" id="WP_284825110.1">
    <property type="nucleotide sequence ID" value="NZ_CP126969.1"/>
</dbReference>
<feature type="DNA-binding region" description="H-T-H motif" evidence="4">
    <location>
        <begin position="30"/>
        <end position="49"/>
    </location>
</feature>
<accession>A0ABY8VDP6</accession>
<evidence type="ECO:0000256" key="2">
    <source>
        <dbReference type="ARBA" id="ARBA00023125"/>
    </source>
</evidence>
<proteinExistence type="predicted"/>
<evidence type="ECO:0000259" key="5">
    <source>
        <dbReference type="PROSITE" id="PS50977"/>
    </source>
</evidence>
<keyword evidence="1" id="KW-0805">Transcription regulation</keyword>
<evidence type="ECO:0000313" key="6">
    <source>
        <dbReference type="EMBL" id="WIM67785.1"/>
    </source>
</evidence>
<dbReference type="InterPro" id="IPR009057">
    <property type="entry name" value="Homeodomain-like_sf"/>
</dbReference>
<evidence type="ECO:0000256" key="1">
    <source>
        <dbReference type="ARBA" id="ARBA00023015"/>
    </source>
</evidence>
<dbReference type="SUPFAM" id="SSF46689">
    <property type="entry name" value="Homeodomain-like"/>
    <property type="match status" value="1"/>
</dbReference>
<evidence type="ECO:0000256" key="3">
    <source>
        <dbReference type="ARBA" id="ARBA00023163"/>
    </source>
</evidence>
<dbReference type="InterPro" id="IPR050109">
    <property type="entry name" value="HTH-type_TetR-like_transc_reg"/>
</dbReference>
<sequence>MNTPARHDATDAILSAAEAEFSEHGFQKTSVAAIANRAGIAVGTVYLAFPSKYELFKAVFSQLQQRRQVDLLNRLDWSDPRTAIGQLIRENIAATASNRVLAEWHSEKIGPQLRADMGAGDLWRFEELFQQWHDAGLLAPTVDTAMLADLLEVARVVDQAAISSPATFEFLVEAVVDKLFV</sequence>
<feature type="domain" description="HTH tetR-type" evidence="5">
    <location>
        <begin position="7"/>
        <end position="67"/>
    </location>
</feature>
<keyword evidence="3" id="KW-0804">Transcription</keyword>
<reference evidence="6 7" key="1">
    <citation type="submission" date="2023-05" db="EMBL/GenBank/DDBJ databases">
        <title>Corynebacterium suedekumii sp. nov. and Corynebacterium breve sp. nov. isolated from raw cow's milk.</title>
        <authorList>
            <person name="Baer M.K."/>
            <person name="Mehl L."/>
            <person name="Hellmuth R."/>
            <person name="Marke G."/>
            <person name="Lipski A."/>
        </authorList>
    </citation>
    <scope>NUCLEOTIDE SEQUENCE [LARGE SCALE GENOMIC DNA]</scope>
    <source>
        <strain evidence="6 7">R4</strain>
    </source>
</reference>
<dbReference type="Gene3D" id="1.10.357.10">
    <property type="entry name" value="Tetracycline Repressor, domain 2"/>
    <property type="match status" value="1"/>
</dbReference>
<dbReference type="Proteomes" id="UP001225598">
    <property type="component" value="Chromosome"/>
</dbReference>
<dbReference type="InterPro" id="IPR001647">
    <property type="entry name" value="HTH_TetR"/>
</dbReference>
<name>A0ABY8VDP6_9CORY</name>
<keyword evidence="7" id="KW-1185">Reference proteome</keyword>
<dbReference type="InterPro" id="IPR023772">
    <property type="entry name" value="DNA-bd_HTH_TetR-type_CS"/>
</dbReference>